<accession>A0A919IPW8</accession>
<dbReference type="Proteomes" id="UP000619479">
    <property type="component" value="Unassembled WGS sequence"/>
</dbReference>
<protein>
    <submittedName>
        <fullName evidence="2">Uncharacterized protein</fullName>
    </submittedName>
</protein>
<name>A0A919IPW8_9ACTN</name>
<evidence type="ECO:0000313" key="2">
    <source>
        <dbReference type="EMBL" id="GID69989.1"/>
    </source>
</evidence>
<dbReference type="AlphaFoldDB" id="A0A919IPW8"/>
<sequence length="96" mass="10342">MLGQSLIIPIGKRPPLHFTPERPARLPMSPKAAQTSCEMSRRTIMLRSWVITQRCPSNTYSPVVPGKAAEALEPNGGIFGADGGNHHGDPGDRSHS</sequence>
<reference evidence="2" key="1">
    <citation type="submission" date="2021-01" db="EMBL/GenBank/DDBJ databases">
        <title>Whole genome shotgun sequence of Actinoplanes cyaneus NBRC 14990.</title>
        <authorList>
            <person name="Komaki H."/>
            <person name="Tamura T."/>
        </authorList>
    </citation>
    <scope>NUCLEOTIDE SEQUENCE</scope>
    <source>
        <strain evidence="2">NBRC 14990</strain>
    </source>
</reference>
<feature type="compositionally biased region" description="Basic and acidic residues" evidence="1">
    <location>
        <begin position="84"/>
        <end position="96"/>
    </location>
</feature>
<organism evidence="2 3">
    <name type="scientific">Actinoplanes cyaneus</name>
    <dbReference type="NCBI Taxonomy" id="52696"/>
    <lineage>
        <taxon>Bacteria</taxon>
        <taxon>Bacillati</taxon>
        <taxon>Actinomycetota</taxon>
        <taxon>Actinomycetes</taxon>
        <taxon>Micromonosporales</taxon>
        <taxon>Micromonosporaceae</taxon>
        <taxon>Actinoplanes</taxon>
    </lineage>
</organism>
<comment type="caution">
    <text evidence="2">The sequence shown here is derived from an EMBL/GenBank/DDBJ whole genome shotgun (WGS) entry which is preliminary data.</text>
</comment>
<gene>
    <name evidence="2" type="ORF">Acy02nite_78700</name>
</gene>
<feature type="region of interest" description="Disordered" evidence="1">
    <location>
        <begin position="11"/>
        <end position="35"/>
    </location>
</feature>
<dbReference type="EMBL" id="BOMH01000070">
    <property type="protein sequence ID" value="GID69989.1"/>
    <property type="molecule type" value="Genomic_DNA"/>
</dbReference>
<evidence type="ECO:0000313" key="3">
    <source>
        <dbReference type="Proteomes" id="UP000619479"/>
    </source>
</evidence>
<proteinExistence type="predicted"/>
<evidence type="ECO:0000256" key="1">
    <source>
        <dbReference type="SAM" id="MobiDB-lite"/>
    </source>
</evidence>
<feature type="region of interest" description="Disordered" evidence="1">
    <location>
        <begin position="74"/>
        <end position="96"/>
    </location>
</feature>
<keyword evidence="3" id="KW-1185">Reference proteome</keyword>